<name>A0A939J3H4_9HYPH</name>
<protein>
    <submittedName>
        <fullName evidence="2">SH3 domain-containing protein</fullName>
    </submittedName>
</protein>
<dbReference type="AlphaFoldDB" id="A0A939J3H4"/>
<organism evidence="2 3">
    <name type="scientific">Roseibium aggregatum</name>
    <dbReference type="NCBI Taxonomy" id="187304"/>
    <lineage>
        <taxon>Bacteria</taxon>
        <taxon>Pseudomonadati</taxon>
        <taxon>Pseudomonadota</taxon>
        <taxon>Alphaproteobacteria</taxon>
        <taxon>Hyphomicrobiales</taxon>
        <taxon>Stappiaceae</taxon>
        <taxon>Roseibium</taxon>
    </lineage>
</organism>
<evidence type="ECO:0000259" key="1">
    <source>
        <dbReference type="Pfam" id="PF08239"/>
    </source>
</evidence>
<accession>A0A939J3H4</accession>
<reference evidence="2" key="1">
    <citation type="submission" date="2020-12" db="EMBL/GenBank/DDBJ databases">
        <title>Oil enriched cultivation method for isolating marine PHA-producing bacteria.</title>
        <authorList>
            <person name="Zheng W."/>
            <person name="Yu S."/>
            <person name="Huang Y."/>
        </authorList>
    </citation>
    <scope>NUCLEOTIDE SEQUENCE</scope>
    <source>
        <strain evidence="2">SY-2-12</strain>
    </source>
</reference>
<evidence type="ECO:0000313" key="2">
    <source>
        <dbReference type="EMBL" id="MBN9670125.1"/>
    </source>
</evidence>
<gene>
    <name evidence="2" type="ORF">JF539_07225</name>
</gene>
<feature type="domain" description="SH3b" evidence="1">
    <location>
        <begin position="222"/>
        <end position="273"/>
    </location>
</feature>
<proteinExistence type="predicted"/>
<sequence length="274" mass="28115">MPASNPTGPSFRALFATTFLIVAAGGAAMAFGLPDLLTANDTSTRTVETEFISVGPSAETQAAATRSVAASGGFDARGLNDSSEQFATAAQIADAKARMRRALTVGSTGGTAALTAPAQVAAPAPVEAVAPRPAQAPFIVREVPPASEEATRSAPIDRTTPTAAAVPAAVAVARADTVQQEPPFSLVHDPAPKAEPLFEQESAPATAQALNDADQSTGKIVSAVNLRQSGQNGAAVIGVIPQGASVSFRHCDDWWCEVTYEGRSGFIAEKYLQR</sequence>
<dbReference type="Pfam" id="PF08239">
    <property type="entry name" value="SH3_3"/>
    <property type="match status" value="1"/>
</dbReference>
<dbReference type="EMBL" id="JAEKJZ010000001">
    <property type="protein sequence ID" value="MBN9670125.1"/>
    <property type="molecule type" value="Genomic_DNA"/>
</dbReference>
<dbReference type="InterPro" id="IPR003646">
    <property type="entry name" value="SH3-like_bac-type"/>
</dbReference>
<evidence type="ECO:0000313" key="3">
    <source>
        <dbReference type="Proteomes" id="UP000664096"/>
    </source>
</evidence>
<dbReference type="RefSeq" id="WP_207139637.1">
    <property type="nucleotide sequence ID" value="NZ_JAEKJZ010000001.1"/>
</dbReference>
<dbReference type="Gene3D" id="2.30.30.40">
    <property type="entry name" value="SH3 Domains"/>
    <property type="match status" value="1"/>
</dbReference>
<comment type="caution">
    <text evidence="2">The sequence shown here is derived from an EMBL/GenBank/DDBJ whole genome shotgun (WGS) entry which is preliminary data.</text>
</comment>
<dbReference type="Proteomes" id="UP000664096">
    <property type="component" value="Unassembled WGS sequence"/>
</dbReference>